<dbReference type="Proteomes" id="UP001597304">
    <property type="component" value="Unassembled WGS sequence"/>
</dbReference>
<feature type="transmembrane region" description="Helical" evidence="2">
    <location>
        <begin position="580"/>
        <end position="604"/>
    </location>
</feature>
<sequence>MKQVSEPASGASRPVATQVVADSARPLRVALLGNPNCGKTALFNLLTGSRQKVANYAGVTVERKEGRFELPGGRTVALLDLPGAYSLNALSADEEITRDIVTGRRAGEPLPDLLVVVVDATKLRLNLRLVLEAQRLRVPMVVALNMTDMAERLGIRVDAERLSAELGVPVVPTVAVRGDGARGLVQALQAHQPPLIGRTPEPAAAPPGIADVMLTQREVQRLLADCVQMPARPLARDDSVDRVLLHPFWGLVVLALVLLLMFQAVFSWAAWPMDAIQAGIDALAGAVRNHMAEGPLRSLLADGIIAGVGAVLVFLPQILILFLFILALEDSGYLPRAAFLLDRVMGRVGLSGRSFIPLLSSFACAVPGIMATRTITHWRDRLVTIMIAPLMTCSARLPVYALLIAAFIPARKIGLFNLQGLVLLALYVAGILAALGLAWAYRLTGGQVRVTPLIMELPTYRWPNPRELAFGLWERARIFLRRVGGIILAVMVLLWFLSSYPAAPQGATGAPIQYSYAGQLGRLIEPVLAPIGFNWQIAISLVPGMAAREVAVSALGTVYALSGAESDVADKLQPVLAHSWSLATALALLAWFVFAPQCVSTLVAVRRETNGWRYPLIMVVQLFGLAWVAAFITYRIALALGAG</sequence>
<feature type="transmembrane region" description="Helical" evidence="2">
    <location>
        <begin position="616"/>
        <end position="637"/>
    </location>
</feature>
<dbReference type="InterPro" id="IPR030389">
    <property type="entry name" value="G_FEOB_dom"/>
</dbReference>
<gene>
    <name evidence="4" type="ORF">ACFSF0_09790</name>
</gene>
<dbReference type="PRINTS" id="PR00326">
    <property type="entry name" value="GTP1OBG"/>
</dbReference>
<comment type="caution">
    <text evidence="4">The sequence shown here is derived from an EMBL/GenBank/DDBJ whole genome shotgun (WGS) entry which is preliminary data.</text>
</comment>
<dbReference type="InterPro" id="IPR027417">
    <property type="entry name" value="P-loop_NTPase"/>
</dbReference>
<keyword evidence="2" id="KW-1133">Transmembrane helix</keyword>
<dbReference type="Gene3D" id="3.40.50.300">
    <property type="entry name" value="P-loop containing nucleotide triphosphate hydrolases"/>
    <property type="match status" value="1"/>
</dbReference>
<feature type="domain" description="FeoB-type G" evidence="3">
    <location>
        <begin position="26"/>
        <end position="194"/>
    </location>
</feature>
<reference evidence="5" key="1">
    <citation type="journal article" date="2019" name="Int. J. Syst. Evol. Microbiol.">
        <title>The Global Catalogue of Microorganisms (GCM) 10K type strain sequencing project: providing services to taxonomists for standard genome sequencing and annotation.</title>
        <authorList>
            <consortium name="The Broad Institute Genomics Platform"/>
            <consortium name="The Broad Institute Genome Sequencing Center for Infectious Disease"/>
            <person name="Wu L."/>
            <person name="Ma J."/>
        </authorList>
    </citation>
    <scope>NUCLEOTIDE SEQUENCE [LARGE SCALE GENOMIC DNA]</scope>
    <source>
        <strain evidence="5">LMG 29247</strain>
    </source>
</reference>
<dbReference type="InterPro" id="IPR011642">
    <property type="entry name" value="Gate_dom"/>
</dbReference>
<evidence type="ECO:0000259" key="3">
    <source>
        <dbReference type="PROSITE" id="PS51711"/>
    </source>
</evidence>
<proteinExistence type="predicted"/>
<dbReference type="Pfam" id="PF07664">
    <property type="entry name" value="FeoB_C"/>
    <property type="match status" value="1"/>
</dbReference>
<feature type="transmembrane region" description="Helical" evidence="2">
    <location>
        <begin position="479"/>
        <end position="497"/>
    </location>
</feature>
<dbReference type="InterPro" id="IPR050860">
    <property type="entry name" value="FeoB_GTPase"/>
</dbReference>
<dbReference type="EMBL" id="JBHUEJ010000019">
    <property type="protein sequence ID" value="MFD1710896.1"/>
    <property type="molecule type" value="Genomic_DNA"/>
</dbReference>
<organism evidence="4 5">
    <name type="scientific">Ottowia flava</name>
    <dbReference type="NCBI Taxonomy" id="2675430"/>
    <lineage>
        <taxon>Bacteria</taxon>
        <taxon>Pseudomonadati</taxon>
        <taxon>Pseudomonadota</taxon>
        <taxon>Betaproteobacteria</taxon>
        <taxon>Burkholderiales</taxon>
        <taxon>Comamonadaceae</taxon>
        <taxon>Ottowia</taxon>
    </lineage>
</organism>
<dbReference type="InterPro" id="IPR006073">
    <property type="entry name" value="GTP-bd"/>
</dbReference>
<dbReference type="InterPro" id="IPR011640">
    <property type="entry name" value="Fe2_transport_prot_B_C"/>
</dbReference>
<evidence type="ECO:0000256" key="1">
    <source>
        <dbReference type="ARBA" id="ARBA00031200"/>
    </source>
</evidence>
<keyword evidence="5" id="KW-1185">Reference proteome</keyword>
<dbReference type="PANTHER" id="PTHR43185:SF1">
    <property type="entry name" value="FE(2+) TRANSPORTER FEOB"/>
    <property type="match status" value="1"/>
</dbReference>
<dbReference type="PANTHER" id="PTHR43185">
    <property type="entry name" value="FERROUS IRON TRANSPORT PROTEIN B"/>
    <property type="match status" value="1"/>
</dbReference>
<accession>A0ABW4KU23</accession>
<feature type="transmembrane region" description="Helical" evidence="2">
    <location>
        <begin position="299"/>
        <end position="328"/>
    </location>
</feature>
<keyword evidence="2" id="KW-0472">Membrane</keyword>
<dbReference type="PROSITE" id="PS51711">
    <property type="entry name" value="G_FEOB"/>
    <property type="match status" value="1"/>
</dbReference>
<dbReference type="RefSeq" id="WP_147911588.1">
    <property type="nucleotide sequence ID" value="NZ_JBHUEJ010000019.1"/>
</dbReference>
<dbReference type="Pfam" id="PF07670">
    <property type="entry name" value="Gate"/>
    <property type="match status" value="2"/>
</dbReference>
<evidence type="ECO:0000313" key="5">
    <source>
        <dbReference type="Proteomes" id="UP001597304"/>
    </source>
</evidence>
<protein>
    <recommendedName>
        <fullName evidence="1">Ferrous iron transport protein B</fullName>
    </recommendedName>
</protein>
<name>A0ABW4KU23_9BURK</name>
<dbReference type="Pfam" id="PF02421">
    <property type="entry name" value="FeoB_N"/>
    <property type="match status" value="1"/>
</dbReference>
<evidence type="ECO:0000256" key="2">
    <source>
        <dbReference type="SAM" id="Phobius"/>
    </source>
</evidence>
<feature type="transmembrane region" description="Helical" evidence="2">
    <location>
        <begin position="382"/>
        <end position="408"/>
    </location>
</feature>
<dbReference type="CDD" id="cd01879">
    <property type="entry name" value="FeoB"/>
    <property type="match status" value="1"/>
</dbReference>
<evidence type="ECO:0000313" key="4">
    <source>
        <dbReference type="EMBL" id="MFD1710896.1"/>
    </source>
</evidence>
<feature type="transmembrane region" description="Helical" evidence="2">
    <location>
        <begin position="420"/>
        <end position="441"/>
    </location>
</feature>
<dbReference type="SUPFAM" id="SSF52540">
    <property type="entry name" value="P-loop containing nucleoside triphosphate hydrolases"/>
    <property type="match status" value="1"/>
</dbReference>
<feature type="transmembrane region" description="Helical" evidence="2">
    <location>
        <begin position="248"/>
        <end position="271"/>
    </location>
</feature>
<keyword evidence="2" id="KW-0812">Transmembrane</keyword>